<proteinExistence type="inferred from homology"/>
<dbReference type="PROSITE" id="PS00751">
    <property type="entry name" value="TCP1_2"/>
    <property type="match status" value="1"/>
</dbReference>
<dbReference type="Gene3D" id="3.50.7.10">
    <property type="entry name" value="GroEL"/>
    <property type="match status" value="1"/>
</dbReference>
<dbReference type="GO" id="GO:0005524">
    <property type="term" value="F:ATP binding"/>
    <property type="evidence" value="ECO:0007669"/>
    <property type="project" value="UniProtKB-KW"/>
</dbReference>
<dbReference type="PRINTS" id="PR00304">
    <property type="entry name" value="TCOMPLEXTCP1"/>
</dbReference>
<dbReference type="Gene3D" id="3.30.260.10">
    <property type="entry name" value="TCP-1-like chaperonin intermediate domain"/>
    <property type="match status" value="1"/>
</dbReference>
<evidence type="ECO:0000256" key="2">
    <source>
        <dbReference type="ARBA" id="ARBA00008020"/>
    </source>
</evidence>
<evidence type="ECO:0000256" key="10">
    <source>
        <dbReference type="RuleBase" id="RU004187"/>
    </source>
</evidence>
<evidence type="ECO:0000256" key="7">
    <source>
        <dbReference type="ARBA" id="ARBA00023186"/>
    </source>
</evidence>
<dbReference type="PROSITE" id="PS00995">
    <property type="entry name" value="TCP1_3"/>
    <property type="match status" value="1"/>
</dbReference>
<dbReference type="AlphaFoldDB" id="A0AAF0JE10"/>
<keyword evidence="12" id="KW-1185">Reference proteome</keyword>
<comment type="subcellular location">
    <subcellularLocation>
        <location evidence="1">Cytoplasm</location>
    </subcellularLocation>
</comment>
<dbReference type="InterPro" id="IPR002423">
    <property type="entry name" value="Cpn60/GroEL/TCP-1"/>
</dbReference>
<evidence type="ECO:0000313" key="11">
    <source>
        <dbReference type="EMBL" id="WFD43213.1"/>
    </source>
</evidence>
<dbReference type="SUPFAM" id="SSF54849">
    <property type="entry name" value="GroEL-intermediate domain like"/>
    <property type="match status" value="1"/>
</dbReference>
<sequence>MAEPQVAYAQDEYGNPFIVVREQGKKTRAQGTQAIKDHIQAARTVSNIVRTSLGPRGLDKILISPDGDIQVTNDGATIMANMELEHQIAKLLVELSKSQDDEIGDGTTGVVVLAGALLEQSEALIDRGIHPIRIADGFERACDLAVETIEKSADLVEFDKEHIEELLKVTKTSLGSKIVSKVSEKFARIAIDAVLSVADLERRDVDFELIKVDGKVGGALEDSALVHGVVIDKDMSHPQMPREIRDARIAILTCPLEPPRPKTKHKLDISSVEEYRKLEEYERSTFENMIKKIKDTGANLVVCQWGFDDEANHLLLQHELPAVRWVGGPELELIAIATNGRIVPRFEDLSADKLGHAGVVREVSFGTTRDRMLVIEECANSRAVTAFLRGSNKMIIDEAKRALHDAICVVRTLVKDNRVVYGGGAAEICASLAVARKADENASIEQYAMRSFSQALDAIPLALAENSGLAPIENLALVKAKQANEQLAYYGIDCMGLGTNDMKQCRVFDPLVSKRQQFLLATQLVRAVLKIDDVIQQHAVE</sequence>
<keyword evidence="6 10" id="KW-0067">ATP-binding</keyword>
<accession>A0AAF0JE10</accession>
<dbReference type="InterPro" id="IPR012718">
    <property type="entry name" value="Chap_CCT_epsi"/>
</dbReference>
<dbReference type="GO" id="GO:0140662">
    <property type="term" value="F:ATP-dependent protein folding chaperone"/>
    <property type="evidence" value="ECO:0007669"/>
    <property type="project" value="InterPro"/>
</dbReference>
<organism evidence="11 12">
    <name type="scientific">Malassezia psittaci</name>
    <dbReference type="NCBI Taxonomy" id="1821823"/>
    <lineage>
        <taxon>Eukaryota</taxon>
        <taxon>Fungi</taxon>
        <taxon>Dikarya</taxon>
        <taxon>Basidiomycota</taxon>
        <taxon>Ustilaginomycotina</taxon>
        <taxon>Malasseziomycetes</taxon>
        <taxon>Malasseziales</taxon>
        <taxon>Malasseziaceae</taxon>
        <taxon>Malassezia</taxon>
    </lineage>
</organism>
<dbReference type="CDD" id="cd03339">
    <property type="entry name" value="TCP1_epsilon"/>
    <property type="match status" value="1"/>
</dbReference>
<dbReference type="GO" id="GO:0051082">
    <property type="term" value="F:unfolded protein binding"/>
    <property type="evidence" value="ECO:0007669"/>
    <property type="project" value="InterPro"/>
</dbReference>
<dbReference type="InterPro" id="IPR027413">
    <property type="entry name" value="GROEL-like_equatorial_sf"/>
</dbReference>
<evidence type="ECO:0000256" key="1">
    <source>
        <dbReference type="ARBA" id="ARBA00004496"/>
    </source>
</evidence>
<dbReference type="FunFam" id="3.50.7.10:FF:000003">
    <property type="entry name" value="T-complex protein 1 subunit epsilon"/>
    <property type="match status" value="1"/>
</dbReference>
<dbReference type="SUPFAM" id="SSF48592">
    <property type="entry name" value="GroEL equatorial domain-like"/>
    <property type="match status" value="1"/>
</dbReference>
<dbReference type="InterPro" id="IPR017998">
    <property type="entry name" value="Chaperone_TCP-1"/>
</dbReference>
<dbReference type="Gene3D" id="1.10.560.10">
    <property type="entry name" value="GroEL-like equatorial domain"/>
    <property type="match status" value="1"/>
</dbReference>
<evidence type="ECO:0000313" key="12">
    <source>
        <dbReference type="Proteomes" id="UP001214628"/>
    </source>
</evidence>
<gene>
    <name evidence="11" type="primary">CCT5</name>
    <name evidence="11" type="ORF">MPSI1_001868</name>
</gene>
<dbReference type="InterPro" id="IPR002194">
    <property type="entry name" value="Chaperonin_TCP-1_CS"/>
</dbReference>
<evidence type="ECO:0000256" key="4">
    <source>
        <dbReference type="ARBA" id="ARBA00022490"/>
    </source>
</evidence>
<dbReference type="NCBIfam" id="NF041082">
    <property type="entry name" value="thermosome_alpha"/>
    <property type="match status" value="1"/>
</dbReference>
<dbReference type="SUPFAM" id="SSF52029">
    <property type="entry name" value="GroEL apical domain-like"/>
    <property type="match status" value="1"/>
</dbReference>
<dbReference type="InterPro" id="IPR054827">
    <property type="entry name" value="thermosome_alpha"/>
</dbReference>
<reference evidence="11" key="1">
    <citation type="submission" date="2023-02" db="EMBL/GenBank/DDBJ databases">
        <title>Mating type loci evolution in Malassezia.</title>
        <authorList>
            <person name="Coelho M.A."/>
        </authorList>
    </citation>
    <scope>NUCLEOTIDE SEQUENCE</scope>
    <source>
        <strain evidence="11">CBS 14136</strain>
    </source>
</reference>
<keyword evidence="7 10" id="KW-0143">Chaperone</keyword>
<evidence type="ECO:0000256" key="5">
    <source>
        <dbReference type="ARBA" id="ARBA00022741"/>
    </source>
</evidence>
<evidence type="ECO:0000256" key="6">
    <source>
        <dbReference type="ARBA" id="ARBA00022840"/>
    </source>
</evidence>
<dbReference type="InterPro" id="IPR053374">
    <property type="entry name" value="TCP-1_chaperonin"/>
</dbReference>
<comment type="subunit">
    <text evidence="3">Heterooligomeric complex of about 850 to 900 kDa that forms two stacked rings, 12 to 16 nm in diameter.</text>
</comment>
<dbReference type="PROSITE" id="PS00750">
    <property type="entry name" value="TCP1_1"/>
    <property type="match status" value="1"/>
</dbReference>
<dbReference type="InterPro" id="IPR027410">
    <property type="entry name" value="TCP-1-like_intermed_sf"/>
</dbReference>
<dbReference type="NCBIfam" id="TIGR02343">
    <property type="entry name" value="chap_CCT_epsi"/>
    <property type="match status" value="1"/>
</dbReference>
<name>A0AAF0JE10_9BASI</name>
<evidence type="ECO:0000256" key="9">
    <source>
        <dbReference type="ARBA" id="ARBA00033325"/>
    </source>
</evidence>
<dbReference type="EMBL" id="CP118376">
    <property type="protein sequence ID" value="WFD43213.1"/>
    <property type="molecule type" value="Genomic_DNA"/>
</dbReference>
<dbReference type="Pfam" id="PF00118">
    <property type="entry name" value="Cpn60_TCP1"/>
    <property type="match status" value="1"/>
</dbReference>
<evidence type="ECO:0000256" key="8">
    <source>
        <dbReference type="ARBA" id="ARBA00024086"/>
    </source>
</evidence>
<dbReference type="PANTHER" id="PTHR11353">
    <property type="entry name" value="CHAPERONIN"/>
    <property type="match status" value="1"/>
</dbReference>
<dbReference type="Proteomes" id="UP001214628">
    <property type="component" value="Chromosome 2"/>
</dbReference>
<protein>
    <recommendedName>
        <fullName evidence="8">T-complex protein 1 subunit epsilon</fullName>
    </recommendedName>
    <alternativeName>
        <fullName evidence="9">CCT-epsilon</fullName>
    </alternativeName>
</protein>
<dbReference type="InterPro" id="IPR027409">
    <property type="entry name" value="GroEL-like_apical_dom_sf"/>
</dbReference>
<keyword evidence="4" id="KW-0963">Cytoplasm</keyword>
<keyword evidence="5 10" id="KW-0547">Nucleotide-binding</keyword>
<evidence type="ECO:0000256" key="3">
    <source>
        <dbReference type="ARBA" id="ARBA00011531"/>
    </source>
</evidence>
<dbReference type="GO" id="GO:0005832">
    <property type="term" value="C:chaperonin-containing T-complex"/>
    <property type="evidence" value="ECO:0007669"/>
    <property type="project" value="UniProtKB-ARBA"/>
</dbReference>
<comment type="similarity">
    <text evidence="2 10">Belongs to the TCP-1 chaperonin family.</text>
</comment>
<dbReference type="NCBIfam" id="NF041083">
    <property type="entry name" value="thermosome_beta"/>
    <property type="match status" value="1"/>
</dbReference>
<dbReference type="GO" id="GO:0016887">
    <property type="term" value="F:ATP hydrolysis activity"/>
    <property type="evidence" value="ECO:0007669"/>
    <property type="project" value="InterPro"/>
</dbReference>